<evidence type="ECO:0000313" key="3">
    <source>
        <dbReference type="EMBL" id="CAB4219640.1"/>
    </source>
</evidence>
<dbReference type="SUPFAM" id="SSF53955">
    <property type="entry name" value="Lysozyme-like"/>
    <property type="match status" value="1"/>
</dbReference>
<keyword evidence="1" id="KW-1133">Transmembrane helix</keyword>
<evidence type="ECO:0000256" key="1">
    <source>
        <dbReference type="SAM" id="Phobius"/>
    </source>
</evidence>
<sequence>MDVYQARRFRLYVVLTAGFIFVGTALYSNEPAAVAVIQIAPAVTALELTGQQTARRLLTPQAFRCFNKLIQRESNWRPEADNKASSAAGVGQLLAGTYKNLGMRHSTDALAQTVAALAYIGRRYGSAGPCGAWKHWQEKHWY</sequence>
<keyword evidence="1" id="KW-0472">Membrane</keyword>
<keyword evidence="1" id="KW-0812">Transmembrane</keyword>
<evidence type="ECO:0000313" key="2">
    <source>
        <dbReference type="EMBL" id="CAB4214983.1"/>
    </source>
</evidence>
<accession>A0A6J5SL61</accession>
<reference evidence="2" key="1">
    <citation type="submission" date="2020-05" db="EMBL/GenBank/DDBJ databases">
        <authorList>
            <person name="Chiriac C."/>
            <person name="Salcher M."/>
            <person name="Ghai R."/>
            <person name="Kavagutti S V."/>
        </authorList>
    </citation>
    <scope>NUCLEOTIDE SEQUENCE</scope>
</reference>
<dbReference type="InterPro" id="IPR023346">
    <property type="entry name" value="Lysozyme-like_dom_sf"/>
</dbReference>
<gene>
    <name evidence="2" type="ORF">UFOVP1467_37</name>
    <name evidence="3" type="ORF">UFOVP1616_21</name>
</gene>
<name>A0A6J5SL61_9CAUD</name>
<dbReference type="Gene3D" id="1.10.530.10">
    <property type="match status" value="1"/>
</dbReference>
<organism evidence="2">
    <name type="scientific">uncultured Caudovirales phage</name>
    <dbReference type="NCBI Taxonomy" id="2100421"/>
    <lineage>
        <taxon>Viruses</taxon>
        <taxon>Duplodnaviria</taxon>
        <taxon>Heunggongvirae</taxon>
        <taxon>Uroviricota</taxon>
        <taxon>Caudoviricetes</taxon>
        <taxon>Peduoviridae</taxon>
        <taxon>Maltschvirus</taxon>
        <taxon>Maltschvirus maltsch</taxon>
    </lineage>
</organism>
<feature type="transmembrane region" description="Helical" evidence="1">
    <location>
        <begin position="9"/>
        <end position="28"/>
    </location>
</feature>
<dbReference type="EMBL" id="LR797420">
    <property type="protein sequence ID" value="CAB4214983.1"/>
    <property type="molecule type" value="Genomic_DNA"/>
</dbReference>
<dbReference type="EMBL" id="LR797480">
    <property type="protein sequence ID" value="CAB4219640.1"/>
    <property type="molecule type" value="Genomic_DNA"/>
</dbReference>
<evidence type="ECO:0008006" key="4">
    <source>
        <dbReference type="Google" id="ProtNLM"/>
    </source>
</evidence>
<protein>
    <recommendedName>
        <fullName evidence="4">Transglycosylase SLT domain-containing protein</fullName>
    </recommendedName>
</protein>
<proteinExistence type="predicted"/>